<gene>
    <name evidence="1" type="ORF">SAMN05192584_108166</name>
</gene>
<keyword evidence="2" id="KW-1185">Reference proteome</keyword>
<dbReference type="OrthoDB" id="4261630at2"/>
<evidence type="ECO:0000313" key="2">
    <source>
        <dbReference type="Proteomes" id="UP000198928"/>
    </source>
</evidence>
<name>A0A1I4BYB7_9ACTN</name>
<sequence length="91" mass="9958">MTVARSRFRPNRQKIAEFLTAPQTRALIERKTRAAERAAAAASEADGQFRTDIETGERRVRGAVLGDYSTADPDVSRRALLRGLDGARGAD</sequence>
<proteinExistence type="predicted"/>
<evidence type="ECO:0000313" key="1">
    <source>
        <dbReference type="EMBL" id="SFK73079.1"/>
    </source>
</evidence>
<dbReference type="AlphaFoldDB" id="A0A1I4BYB7"/>
<accession>A0A1I4BYB7</accession>
<protein>
    <submittedName>
        <fullName evidence="1">Uncharacterized protein</fullName>
    </submittedName>
</protein>
<dbReference type="RefSeq" id="WP_093849897.1">
    <property type="nucleotide sequence ID" value="NZ_FOSG01000008.1"/>
</dbReference>
<dbReference type="Proteomes" id="UP000198928">
    <property type="component" value="Unassembled WGS sequence"/>
</dbReference>
<organism evidence="1 2">
    <name type="scientific">Streptomyces pini</name>
    <dbReference type="NCBI Taxonomy" id="1520580"/>
    <lineage>
        <taxon>Bacteria</taxon>
        <taxon>Bacillati</taxon>
        <taxon>Actinomycetota</taxon>
        <taxon>Actinomycetes</taxon>
        <taxon>Kitasatosporales</taxon>
        <taxon>Streptomycetaceae</taxon>
        <taxon>Streptomyces</taxon>
    </lineage>
</organism>
<reference evidence="2" key="1">
    <citation type="submission" date="2016-10" db="EMBL/GenBank/DDBJ databases">
        <authorList>
            <person name="Varghese N."/>
            <person name="Submissions S."/>
        </authorList>
    </citation>
    <scope>NUCLEOTIDE SEQUENCE [LARGE SCALE GENOMIC DNA]</scope>
    <source>
        <strain evidence="2">PL19</strain>
    </source>
</reference>
<dbReference type="EMBL" id="FOSG01000008">
    <property type="protein sequence ID" value="SFK73079.1"/>
    <property type="molecule type" value="Genomic_DNA"/>
</dbReference>